<sequence>MSHFSCIKTCIINKTVLKRTLIDLGFDYEDIQVQTQNKLYLKYVMSIKVKKNNINLFELIWNGVEFLFVADLQLWKYGTPYEQLLERITQRYSYNSIIEESIKQGFIRINEEKLKDGSIKLLLQRWH</sequence>
<comment type="subcellular location">
    <subcellularLocation>
        <location evidence="1">Plastid</location>
    </subcellularLocation>
</comment>
<organism evidence="5">
    <name type="scientific">Mastocarpus papillatus</name>
    <dbReference type="NCBI Taxonomy" id="31436"/>
    <lineage>
        <taxon>Eukaryota</taxon>
        <taxon>Rhodophyta</taxon>
        <taxon>Florideophyceae</taxon>
        <taxon>Rhodymeniophycidae</taxon>
        <taxon>Gigartinales</taxon>
        <taxon>Phyllophoraceae</taxon>
        <taxon>Mastocarpus</taxon>
    </lineage>
</organism>
<geneLocation type="plastid" evidence="5"/>
<evidence type="ECO:0000256" key="3">
    <source>
        <dbReference type="ARBA" id="ARBA00021585"/>
    </source>
</evidence>
<evidence type="ECO:0000256" key="1">
    <source>
        <dbReference type="ARBA" id="ARBA00004474"/>
    </source>
</evidence>
<dbReference type="RefSeq" id="YP_009295569.1">
    <property type="nucleotide sequence ID" value="NC_031167.1"/>
</dbReference>
<dbReference type="InterPro" id="IPR009666">
    <property type="entry name" value="Uncharacterised_Ycf35"/>
</dbReference>
<evidence type="ECO:0000313" key="5">
    <source>
        <dbReference type="EMBL" id="AOL58053.1"/>
    </source>
</evidence>
<keyword evidence="4 5" id="KW-0934">Plastid</keyword>
<dbReference type="EMBL" id="KX525588">
    <property type="protein sequence ID" value="AOL58053.1"/>
    <property type="molecule type" value="Genomic_DNA"/>
</dbReference>
<evidence type="ECO:0000256" key="2">
    <source>
        <dbReference type="ARBA" id="ARBA00009068"/>
    </source>
</evidence>
<protein>
    <recommendedName>
        <fullName evidence="3">Uncharacterized protein ycf35</fullName>
    </recommendedName>
</protein>
<dbReference type="AlphaFoldDB" id="A0A342RZA7"/>
<dbReference type="Pfam" id="PF06868">
    <property type="entry name" value="DUF1257"/>
    <property type="match status" value="1"/>
</dbReference>
<reference evidence="5" key="1">
    <citation type="journal article" date="2016" name="Mitochondrial DNA Part B Resour">
        <title>Organellar genome analysis of the heteromorphic red alga Mastocarpus papillatus (Phyllophoraceae, Rhodophyta).</title>
        <authorList>
            <person name="Hughey J.R."/>
            <person name="Mumford T.F."/>
            <person name="Navarrete-Fernandez T.M."/>
            <person name="Huber S.R."/>
            <person name="Freese J.M."/>
            <person name="Murray E.M.C."/>
            <person name="Sissini M.N."/>
            <person name="Gentilhomme A."/>
        </authorList>
    </citation>
    <scope>NUCLEOTIDE SEQUENCE</scope>
</reference>
<dbReference type="GO" id="GO:0009536">
    <property type="term" value="C:plastid"/>
    <property type="evidence" value="ECO:0007669"/>
    <property type="project" value="UniProtKB-SubCell"/>
</dbReference>
<evidence type="ECO:0000256" key="4">
    <source>
        <dbReference type="ARBA" id="ARBA00022640"/>
    </source>
</evidence>
<dbReference type="PANTHER" id="PTHR39638:SF2">
    <property type="entry name" value="YCF35"/>
    <property type="match status" value="1"/>
</dbReference>
<accession>A0A342RZA7</accession>
<proteinExistence type="inferred from homology"/>
<name>A0A342RZA7_9FLOR</name>
<gene>
    <name evidence="5" type="primary">ycf35</name>
</gene>
<dbReference type="PANTHER" id="PTHR39638">
    <property type="entry name" value="YCF35"/>
    <property type="match status" value="1"/>
</dbReference>
<dbReference type="GeneID" id="29072009"/>
<comment type="similarity">
    <text evidence="2">Belongs to the ycf35 family.</text>
</comment>